<dbReference type="Gene3D" id="3.30.70.330">
    <property type="match status" value="1"/>
</dbReference>
<evidence type="ECO:0000256" key="11">
    <source>
        <dbReference type="PROSITE-ProRule" id="PRU00176"/>
    </source>
</evidence>
<dbReference type="PRINTS" id="PR00363">
    <property type="entry name" value="CYTOCHROMEB5"/>
</dbReference>
<evidence type="ECO:0000256" key="13">
    <source>
        <dbReference type="SAM" id="MobiDB-lite"/>
    </source>
</evidence>
<dbReference type="AlphaFoldDB" id="A0A834GH64"/>
<dbReference type="FunFam" id="3.30.70.330:FF:000557">
    <property type="entry name" value="Peptidyl-prolyl cis-trans isomerase"/>
    <property type="match status" value="1"/>
</dbReference>
<dbReference type="InterPro" id="IPR035979">
    <property type="entry name" value="RBD_domain_sf"/>
</dbReference>
<feature type="transmembrane region" description="Helical" evidence="12">
    <location>
        <begin position="112"/>
        <end position="131"/>
    </location>
</feature>
<feature type="compositionally biased region" description="Basic and acidic residues" evidence="13">
    <location>
        <begin position="142"/>
        <end position="152"/>
    </location>
</feature>
<dbReference type="Pfam" id="PF00173">
    <property type="entry name" value="Cyt-b5"/>
    <property type="match status" value="1"/>
</dbReference>
<evidence type="ECO:0000313" key="17">
    <source>
        <dbReference type="Proteomes" id="UP000626092"/>
    </source>
</evidence>
<evidence type="ECO:0000256" key="5">
    <source>
        <dbReference type="ARBA" id="ARBA00022824"/>
    </source>
</evidence>
<keyword evidence="2 12" id="KW-0349">Heme</keyword>
<dbReference type="Pfam" id="PF00076">
    <property type="entry name" value="RRM_1"/>
    <property type="match status" value="1"/>
</dbReference>
<keyword evidence="8 12" id="KW-0408">Iron</keyword>
<keyword evidence="3 12" id="KW-0812">Transmembrane</keyword>
<keyword evidence="7 11" id="KW-0694">RNA-binding</keyword>
<accession>A0A834GH64</accession>
<feature type="region of interest" description="Disordered" evidence="13">
    <location>
        <begin position="284"/>
        <end position="322"/>
    </location>
</feature>
<dbReference type="OrthoDB" id="260519at2759"/>
<organism evidence="16 17">
    <name type="scientific">Rhododendron simsii</name>
    <name type="common">Sims's rhododendron</name>
    <dbReference type="NCBI Taxonomy" id="118357"/>
    <lineage>
        <taxon>Eukaryota</taxon>
        <taxon>Viridiplantae</taxon>
        <taxon>Streptophyta</taxon>
        <taxon>Embryophyta</taxon>
        <taxon>Tracheophyta</taxon>
        <taxon>Spermatophyta</taxon>
        <taxon>Magnoliopsida</taxon>
        <taxon>eudicotyledons</taxon>
        <taxon>Gunneridae</taxon>
        <taxon>Pentapetalae</taxon>
        <taxon>asterids</taxon>
        <taxon>Ericales</taxon>
        <taxon>Ericaceae</taxon>
        <taxon>Ericoideae</taxon>
        <taxon>Rhodoreae</taxon>
        <taxon>Rhododendron</taxon>
    </lineage>
</organism>
<dbReference type="PROSITE" id="PS00191">
    <property type="entry name" value="CYTOCHROME_B5_1"/>
    <property type="match status" value="1"/>
</dbReference>
<dbReference type="EMBL" id="WJXA01000009">
    <property type="protein sequence ID" value="KAF7133522.1"/>
    <property type="molecule type" value="Genomic_DNA"/>
</dbReference>
<dbReference type="Proteomes" id="UP000626092">
    <property type="component" value="Unassembled WGS sequence"/>
</dbReference>
<dbReference type="InterPro" id="IPR018506">
    <property type="entry name" value="Cyt_B5_heme-BS"/>
</dbReference>
<comment type="subcellular location">
    <subcellularLocation>
        <location evidence="1">Endoplasmic reticulum membrane</location>
        <topology evidence="1">Single-pass membrane protein</topology>
        <orientation evidence="1">Cytoplasmic side</orientation>
    </subcellularLocation>
    <subcellularLocation>
        <location evidence="10">Microsome membrane</location>
        <topology evidence="10">Single-pass membrane protein</topology>
        <orientation evidence="10">Cytoplasmic side</orientation>
    </subcellularLocation>
</comment>
<feature type="region of interest" description="Disordered" evidence="13">
    <location>
        <begin position="142"/>
        <end position="161"/>
    </location>
</feature>
<evidence type="ECO:0000256" key="8">
    <source>
        <dbReference type="ARBA" id="ARBA00023004"/>
    </source>
</evidence>
<evidence type="ECO:0000313" key="16">
    <source>
        <dbReference type="EMBL" id="KAF7133522.1"/>
    </source>
</evidence>
<proteinExistence type="inferred from homology"/>
<keyword evidence="6" id="KW-0492">Microsome</keyword>
<dbReference type="PANTHER" id="PTHR48037">
    <property type="entry name" value="ATPASE E1"/>
    <property type="match status" value="1"/>
</dbReference>
<feature type="domain" description="RRM" evidence="14">
    <location>
        <begin position="170"/>
        <end position="248"/>
    </location>
</feature>
<keyword evidence="9 12" id="KW-0472">Membrane</keyword>
<comment type="similarity">
    <text evidence="12">Belongs to the cytochrome b5 family.</text>
</comment>
<dbReference type="SMART" id="SM00360">
    <property type="entry name" value="RRM"/>
    <property type="match status" value="1"/>
</dbReference>
<dbReference type="CDD" id="cd12347">
    <property type="entry name" value="RRM_PPIE"/>
    <property type="match status" value="1"/>
</dbReference>
<keyword evidence="4 12" id="KW-0479">Metal-binding</keyword>
<dbReference type="GO" id="GO:0020037">
    <property type="term" value="F:heme binding"/>
    <property type="evidence" value="ECO:0007669"/>
    <property type="project" value="UniProtKB-UniRule"/>
</dbReference>
<dbReference type="InterPro" id="IPR012677">
    <property type="entry name" value="Nucleotide-bd_a/b_plait_sf"/>
</dbReference>
<dbReference type="InterPro" id="IPR001199">
    <property type="entry name" value="Cyt_B5-like_heme/steroid-bd"/>
</dbReference>
<evidence type="ECO:0000259" key="14">
    <source>
        <dbReference type="PROSITE" id="PS50102"/>
    </source>
</evidence>
<dbReference type="PANTHER" id="PTHR48037:SF1">
    <property type="entry name" value="RRM DOMAIN-CONTAINING PROTEIN"/>
    <property type="match status" value="1"/>
</dbReference>
<dbReference type="InterPro" id="IPR034168">
    <property type="entry name" value="PPIE_RRM"/>
</dbReference>
<evidence type="ECO:0000256" key="12">
    <source>
        <dbReference type="RuleBase" id="RU362121"/>
    </source>
</evidence>
<dbReference type="InterPro" id="IPR000504">
    <property type="entry name" value="RRM_dom"/>
</dbReference>
<dbReference type="FunFam" id="3.10.120.10:FF:000002">
    <property type="entry name" value="Cytochrome b5 type B"/>
    <property type="match status" value="1"/>
</dbReference>
<evidence type="ECO:0000259" key="15">
    <source>
        <dbReference type="PROSITE" id="PS50255"/>
    </source>
</evidence>
<dbReference type="Gene3D" id="3.10.120.10">
    <property type="entry name" value="Cytochrome b5-like heme/steroid binding domain"/>
    <property type="match status" value="1"/>
</dbReference>
<keyword evidence="17" id="KW-1185">Reference proteome</keyword>
<evidence type="ECO:0000256" key="1">
    <source>
        <dbReference type="ARBA" id="ARBA00004131"/>
    </source>
</evidence>
<dbReference type="SUPFAM" id="SSF54928">
    <property type="entry name" value="RNA-binding domain, RBD"/>
    <property type="match status" value="1"/>
</dbReference>
<dbReference type="SMART" id="SM01117">
    <property type="entry name" value="Cyt-b5"/>
    <property type="match status" value="1"/>
</dbReference>
<name>A0A834GH64_RHOSS</name>
<keyword evidence="12" id="KW-1133">Transmembrane helix</keyword>
<evidence type="ECO:0000256" key="7">
    <source>
        <dbReference type="ARBA" id="ARBA00022884"/>
    </source>
</evidence>
<evidence type="ECO:0000256" key="6">
    <source>
        <dbReference type="ARBA" id="ARBA00022848"/>
    </source>
</evidence>
<evidence type="ECO:0000256" key="3">
    <source>
        <dbReference type="ARBA" id="ARBA00022692"/>
    </source>
</evidence>
<reference evidence="16" key="1">
    <citation type="submission" date="2019-11" db="EMBL/GenBank/DDBJ databases">
        <authorList>
            <person name="Liu Y."/>
            <person name="Hou J."/>
            <person name="Li T.-Q."/>
            <person name="Guan C.-H."/>
            <person name="Wu X."/>
            <person name="Wu H.-Z."/>
            <person name="Ling F."/>
            <person name="Zhang R."/>
            <person name="Shi X.-G."/>
            <person name="Ren J.-P."/>
            <person name="Chen E.-F."/>
            <person name="Sun J.-M."/>
        </authorList>
    </citation>
    <scope>NUCLEOTIDE SEQUENCE</scope>
    <source>
        <strain evidence="16">Adult_tree_wgs_1</strain>
        <tissue evidence="16">Leaves</tissue>
    </source>
</reference>
<gene>
    <name evidence="16" type="ORF">RHSIM_Rhsim09G0125900</name>
</gene>
<comment type="caution">
    <text evidence="16">The sequence shown here is derived from an EMBL/GenBank/DDBJ whole genome shotgun (WGS) entry which is preliminary data.</text>
</comment>
<feature type="domain" description="Cytochrome b5 heme-binding" evidence="15">
    <location>
        <begin position="5"/>
        <end position="81"/>
    </location>
</feature>
<keyword evidence="5" id="KW-0256">Endoplasmic reticulum</keyword>
<evidence type="ECO:0000256" key="2">
    <source>
        <dbReference type="ARBA" id="ARBA00022617"/>
    </source>
</evidence>
<dbReference type="GO" id="GO:0005789">
    <property type="term" value="C:endoplasmic reticulum membrane"/>
    <property type="evidence" value="ECO:0007669"/>
    <property type="project" value="UniProtKB-SubCell"/>
</dbReference>
<dbReference type="InterPro" id="IPR036400">
    <property type="entry name" value="Cyt_B5-like_heme/steroid_sf"/>
</dbReference>
<evidence type="ECO:0000256" key="10">
    <source>
        <dbReference type="ARBA" id="ARBA00037877"/>
    </source>
</evidence>
<evidence type="ECO:0008006" key="18">
    <source>
        <dbReference type="Google" id="ProtNLM"/>
    </source>
</evidence>
<evidence type="ECO:0000256" key="4">
    <source>
        <dbReference type="ARBA" id="ARBA00022723"/>
    </source>
</evidence>
<dbReference type="GO" id="GO:0003723">
    <property type="term" value="F:RNA binding"/>
    <property type="evidence" value="ECO:0007669"/>
    <property type="project" value="UniProtKB-UniRule"/>
</dbReference>
<dbReference type="PROSITE" id="PS50102">
    <property type="entry name" value="RRM"/>
    <property type="match status" value="1"/>
</dbReference>
<dbReference type="GO" id="GO:0046872">
    <property type="term" value="F:metal ion binding"/>
    <property type="evidence" value="ECO:0007669"/>
    <property type="project" value="UniProtKB-UniRule"/>
</dbReference>
<evidence type="ECO:0000256" key="9">
    <source>
        <dbReference type="ARBA" id="ARBA00023136"/>
    </source>
</evidence>
<dbReference type="PROSITE" id="PS50255">
    <property type="entry name" value="CYTOCHROME_B5_2"/>
    <property type="match status" value="1"/>
</dbReference>
<sequence>MPTLTKLYSMEEASQHNTNGDCWVVIDGKVYDVSTYLDEHPGGDDVIIAATGKDATDDFEDAGHSKTARELMETFCIGELDPTSPAIPELEICSKKQPSEINQKLKDLTKQYWAIPVAAASVSVVVGFLYLRRKAQKKLNAARREREREDSWNSRTHSSFPMMNQPVQKNTLYVGGLAEDVNESILHAAFIPFGDIKDVKTPLDQATQKHRSFGFVTFLEKEDAVAAMDNMDGAELYGRVLTVNYALPEKIKGGEQGWAAQPLWADADTWFERQQQEEEMQRIQAENKAAMEEAEELHRKKMAQEREGEKEEETEGRVNPMAMAEAEVLKVEVD</sequence>
<protein>
    <recommendedName>
        <fullName evidence="18">Cytochrome b5 heme-binding domain-containing protein</fullName>
    </recommendedName>
</protein>
<feature type="compositionally biased region" description="Basic and acidic residues" evidence="13">
    <location>
        <begin position="296"/>
        <end position="309"/>
    </location>
</feature>
<dbReference type="SUPFAM" id="SSF55856">
    <property type="entry name" value="Cytochrome b5-like heme/steroid binding domain"/>
    <property type="match status" value="1"/>
</dbReference>